<comment type="similarity">
    <text evidence="1">Belongs to the outer membrane factor (OMF) (TC 1.B.17) family.</text>
</comment>
<evidence type="ECO:0000256" key="1">
    <source>
        <dbReference type="ARBA" id="ARBA00007613"/>
    </source>
</evidence>
<comment type="caution">
    <text evidence="3">The sequence shown here is derived from an EMBL/GenBank/DDBJ whole genome shotgun (WGS) entry which is preliminary data.</text>
</comment>
<evidence type="ECO:0000313" key="4">
    <source>
        <dbReference type="Proteomes" id="UP001367030"/>
    </source>
</evidence>
<gene>
    <name evidence="3" type="ORF">WKW79_33365</name>
</gene>
<dbReference type="EMBL" id="JBBKZS010000030">
    <property type="protein sequence ID" value="MEJ8859495.1"/>
    <property type="molecule type" value="Genomic_DNA"/>
</dbReference>
<dbReference type="Proteomes" id="UP001367030">
    <property type="component" value="Unassembled WGS sequence"/>
</dbReference>
<name>A0ABU8XHZ3_9BURK</name>
<dbReference type="InterPro" id="IPR003423">
    <property type="entry name" value="OMP_efflux"/>
</dbReference>
<accession>A0ABU8XHZ3</accession>
<organism evidence="3 4">
    <name type="scientific">Variovorax robiniae</name>
    <dbReference type="NCBI Taxonomy" id="1836199"/>
    <lineage>
        <taxon>Bacteria</taxon>
        <taxon>Pseudomonadati</taxon>
        <taxon>Pseudomonadota</taxon>
        <taxon>Betaproteobacteria</taxon>
        <taxon>Burkholderiales</taxon>
        <taxon>Comamonadaceae</taxon>
        <taxon>Variovorax</taxon>
    </lineage>
</organism>
<keyword evidence="2" id="KW-0175">Coiled coil</keyword>
<dbReference type="InterPro" id="IPR010131">
    <property type="entry name" value="MdtP/NodT-like"/>
</dbReference>
<dbReference type="Gene3D" id="1.20.1600.10">
    <property type="entry name" value="Outer membrane efflux proteins (OEP)"/>
    <property type="match status" value="1"/>
</dbReference>
<dbReference type="SUPFAM" id="SSF56954">
    <property type="entry name" value="Outer membrane efflux proteins (OEP)"/>
    <property type="match status" value="1"/>
</dbReference>
<evidence type="ECO:0000313" key="3">
    <source>
        <dbReference type="EMBL" id="MEJ8859495.1"/>
    </source>
</evidence>
<dbReference type="Pfam" id="PF02321">
    <property type="entry name" value="OEP"/>
    <property type="match status" value="1"/>
</dbReference>
<protein>
    <submittedName>
        <fullName evidence="3">TolC family protein</fullName>
    </submittedName>
</protein>
<dbReference type="RefSeq" id="WP_340339534.1">
    <property type="nucleotide sequence ID" value="NZ_JBBKZS010000030.1"/>
</dbReference>
<evidence type="ECO:0000256" key="2">
    <source>
        <dbReference type="SAM" id="Coils"/>
    </source>
</evidence>
<keyword evidence="4" id="KW-1185">Reference proteome</keyword>
<proteinExistence type="inferred from homology"/>
<sequence>MKNLDQESAVSQSHSIRHPLMGFALALQLTLSVAYAQESPLGADLPPLLDYARSHNVGYTALRLDAEAANERVGPAGALPDPKVQVELRDITKMGEQSPTLVPSRVGSTRYLFMQDLPWFGKRGLREGAASSEAKATESVARGGWTELAAQIRQTHLQRYFLTRSEKLTQEQLELMSRLEKIAHARYAGGLAPQADVIRAQLEQNTVRTELIGIAGERRGLAFKLNALLNRPADAPLVEAQSLPGAPRVEDMNVGQLMDRLRANNPQIAVEANKIEAAKQNRDLSYLNRYPDLTLGVAPIQSGSRINEWELMFQVNIPLQQDTRRSQEREATAMLGAARARQEAATHRLLGELTSNLTAYETAQRSEELVRASVLPQSQLSFQSALASYQIGKVDFATLLDAQRQITQAQLNQLKAQAEQHLRLTEIERLIGDAP</sequence>
<feature type="coiled-coil region" evidence="2">
    <location>
        <begin position="397"/>
        <end position="424"/>
    </location>
</feature>
<dbReference type="PANTHER" id="PTHR30203:SF24">
    <property type="entry name" value="BLR4935 PROTEIN"/>
    <property type="match status" value="1"/>
</dbReference>
<reference evidence="3 4" key="1">
    <citation type="submission" date="2024-03" db="EMBL/GenBank/DDBJ databases">
        <title>Novel species of the genus Variovorax.</title>
        <authorList>
            <person name="Liu Q."/>
            <person name="Xin Y.-H."/>
        </authorList>
    </citation>
    <scope>NUCLEOTIDE SEQUENCE [LARGE SCALE GENOMIC DNA]</scope>
    <source>
        <strain evidence="3 4">KACC 18901</strain>
    </source>
</reference>
<dbReference type="PANTHER" id="PTHR30203">
    <property type="entry name" value="OUTER MEMBRANE CATION EFFLUX PROTEIN"/>
    <property type="match status" value="1"/>
</dbReference>